<proteinExistence type="predicted"/>
<dbReference type="InterPro" id="IPR010495">
    <property type="entry name" value="HasA_haem-bd"/>
</dbReference>
<dbReference type="AlphaFoldDB" id="A0AA44CPJ0"/>
<comment type="caution">
    <text evidence="1">The sequence shown here is derived from an EMBL/GenBank/DDBJ whole genome shotgun (WGS) entry which is preliminary data.</text>
</comment>
<dbReference type="SUPFAM" id="SSF54621">
    <property type="entry name" value="Heme-binding protein A (HasA)"/>
    <property type="match status" value="1"/>
</dbReference>
<sequence length="206" mass="22001">MTVTIQYNSQIADSTLSSYTKEWATKNGDFSQAARSEKDYGNFTDDGVASGFSGTKYTVGSSHGGGTGMVVEGDLTYSFMPQHTFYGKMESLELGEGLLPNPDGVGKHLEELQLKLSGLDITGDYDSSKTKEENHQGDMHKATYGLMCGNADPLLDILKAKGIDVDTKFKDLDIASQLDTTSDVMADAPVVDTVGASDSVEILMAA</sequence>
<name>A0AA44CPJ0_YERMO</name>
<dbReference type="InterPro" id="IPR036912">
    <property type="entry name" value="HasA_haem-bd_sf"/>
</dbReference>
<accession>A0AA44CPJ0</accession>
<gene>
    <name evidence="1" type="ORF">HB991_19025</name>
</gene>
<evidence type="ECO:0000313" key="2">
    <source>
        <dbReference type="Proteomes" id="UP000712947"/>
    </source>
</evidence>
<evidence type="ECO:0000313" key="1">
    <source>
        <dbReference type="EMBL" id="NIL24593.1"/>
    </source>
</evidence>
<dbReference type="Proteomes" id="UP000712947">
    <property type="component" value="Unassembled WGS sequence"/>
</dbReference>
<dbReference type="RefSeq" id="WP_054878696.1">
    <property type="nucleotide sequence ID" value="NZ_CAWMPT010000036.1"/>
</dbReference>
<dbReference type="EMBL" id="JAASAI010000027">
    <property type="protein sequence ID" value="NIL24593.1"/>
    <property type="molecule type" value="Genomic_DNA"/>
</dbReference>
<organism evidence="1 2">
    <name type="scientific">Yersinia mollaretii</name>
    <dbReference type="NCBI Taxonomy" id="33060"/>
    <lineage>
        <taxon>Bacteria</taxon>
        <taxon>Pseudomonadati</taxon>
        <taxon>Pseudomonadota</taxon>
        <taxon>Gammaproteobacteria</taxon>
        <taxon>Enterobacterales</taxon>
        <taxon>Yersiniaceae</taxon>
        <taxon>Yersinia</taxon>
    </lineage>
</organism>
<reference evidence="1" key="1">
    <citation type="submission" date="2020-03" db="EMBL/GenBank/DDBJ databases">
        <authorList>
            <person name="Kislichkina A."/>
            <person name="Dentovskaya S."/>
            <person name="Shaikhutdinov R."/>
            <person name="Ivanov S."/>
            <person name="Sizova A."/>
            <person name="Solomentsev V."/>
            <person name="Bogun A."/>
        </authorList>
    </citation>
    <scope>NUCLEOTIDE SEQUENCE</scope>
    <source>
        <strain evidence="1">SCPM-O-B-7610</strain>
    </source>
</reference>
<dbReference type="Pfam" id="PF06438">
    <property type="entry name" value="HasA"/>
    <property type="match status" value="1"/>
</dbReference>
<dbReference type="Gene3D" id="3.30.1500.10">
    <property type="entry name" value="Haem-binding HasA"/>
    <property type="match status" value="1"/>
</dbReference>
<protein>
    <submittedName>
        <fullName evidence="1">Heme acquisition hemophore HasA</fullName>
    </submittedName>
</protein>